<accession>A0ABM9X0L3</accession>
<evidence type="ECO:0000313" key="3">
    <source>
        <dbReference type="Proteomes" id="UP000003257"/>
    </source>
</evidence>
<gene>
    <name evidence="2" type="ORF">OIHEL45_16996</name>
</gene>
<dbReference type="Proteomes" id="UP000003257">
    <property type="component" value="Unassembled WGS sequence"/>
</dbReference>
<keyword evidence="3" id="KW-1185">Reference proteome</keyword>
<organism evidence="2 3">
    <name type="scientific">Sulfitobacter indolifex HEL-45</name>
    <dbReference type="NCBI Taxonomy" id="391624"/>
    <lineage>
        <taxon>Bacteria</taxon>
        <taxon>Pseudomonadati</taxon>
        <taxon>Pseudomonadota</taxon>
        <taxon>Alphaproteobacteria</taxon>
        <taxon>Rhodobacterales</taxon>
        <taxon>Roseobacteraceae</taxon>
        <taxon>Sulfitobacter</taxon>
    </lineage>
</organism>
<sequence length="65" mass="6907">MRQSEATQNPPDGAAMNIDTVGLGQLGNQLIERDLAFGGDARIYPTGHPGKFPMSAAITLGPRRK</sequence>
<dbReference type="EMBL" id="ABID01000061">
    <property type="protein sequence ID" value="EDQ02988.1"/>
    <property type="molecule type" value="Genomic_DNA"/>
</dbReference>
<evidence type="ECO:0000313" key="2">
    <source>
        <dbReference type="EMBL" id="EDQ02988.1"/>
    </source>
</evidence>
<proteinExistence type="predicted"/>
<reference evidence="2 3" key="1">
    <citation type="submission" date="2007-11" db="EMBL/GenBank/DDBJ databases">
        <authorList>
            <person name="Wagner-Dobler I."/>
            <person name="Ferriera S."/>
            <person name="Johnson J."/>
            <person name="Kravitz S."/>
            <person name="Beeson K."/>
            <person name="Sutton G."/>
            <person name="Rogers Y.-H."/>
            <person name="Friedman R."/>
            <person name="Frazier M."/>
            <person name="Venter J.C."/>
        </authorList>
    </citation>
    <scope>NUCLEOTIDE SEQUENCE [LARGE SCALE GENOMIC DNA]</scope>
    <source>
        <strain evidence="2 3">HEL-45</strain>
    </source>
</reference>
<evidence type="ECO:0000256" key="1">
    <source>
        <dbReference type="SAM" id="MobiDB-lite"/>
    </source>
</evidence>
<name>A0ABM9X0L3_9RHOB</name>
<dbReference type="RefSeq" id="WP_007121434.1">
    <property type="nucleotide sequence ID" value="NZ_ABID01000061.1"/>
</dbReference>
<feature type="region of interest" description="Disordered" evidence="1">
    <location>
        <begin position="46"/>
        <end position="65"/>
    </location>
</feature>
<comment type="caution">
    <text evidence="2">The sequence shown here is derived from an EMBL/GenBank/DDBJ whole genome shotgun (WGS) entry which is preliminary data.</text>
</comment>
<protein>
    <submittedName>
        <fullName evidence="2">Uncharacterized protein</fullName>
    </submittedName>
</protein>